<sequence>MPGEMKKMIKKMFFIHPPEWKSLTTLWTGTSREAGEINGKYIVPWGKVGVSRKEANDPVLAKELWTWLEGQPGIFRFELDLDSSRNT</sequence>
<dbReference type="EMBL" id="ML210162">
    <property type="protein sequence ID" value="TFK27728.1"/>
    <property type="molecule type" value="Genomic_DNA"/>
</dbReference>
<dbReference type="OrthoDB" id="191139at2759"/>
<gene>
    <name evidence="1" type="ORF">FA15DRAFT_149036</name>
</gene>
<accession>A0A5C3L4U7</accession>
<protein>
    <submittedName>
        <fullName evidence="1">Uncharacterized protein</fullName>
    </submittedName>
</protein>
<dbReference type="Proteomes" id="UP000307440">
    <property type="component" value="Unassembled WGS sequence"/>
</dbReference>
<name>A0A5C3L4U7_COPMA</name>
<dbReference type="STRING" id="230819.A0A5C3L4U7"/>
<evidence type="ECO:0000313" key="2">
    <source>
        <dbReference type="Proteomes" id="UP000307440"/>
    </source>
</evidence>
<keyword evidence="2" id="KW-1185">Reference proteome</keyword>
<dbReference type="AlphaFoldDB" id="A0A5C3L4U7"/>
<reference evidence="1 2" key="1">
    <citation type="journal article" date="2019" name="Nat. Ecol. Evol.">
        <title>Megaphylogeny resolves global patterns of mushroom evolution.</title>
        <authorList>
            <person name="Varga T."/>
            <person name="Krizsan K."/>
            <person name="Foldi C."/>
            <person name="Dima B."/>
            <person name="Sanchez-Garcia M."/>
            <person name="Sanchez-Ramirez S."/>
            <person name="Szollosi G.J."/>
            <person name="Szarkandi J.G."/>
            <person name="Papp V."/>
            <person name="Albert L."/>
            <person name="Andreopoulos W."/>
            <person name="Angelini C."/>
            <person name="Antonin V."/>
            <person name="Barry K.W."/>
            <person name="Bougher N.L."/>
            <person name="Buchanan P."/>
            <person name="Buyck B."/>
            <person name="Bense V."/>
            <person name="Catcheside P."/>
            <person name="Chovatia M."/>
            <person name="Cooper J."/>
            <person name="Damon W."/>
            <person name="Desjardin D."/>
            <person name="Finy P."/>
            <person name="Geml J."/>
            <person name="Haridas S."/>
            <person name="Hughes K."/>
            <person name="Justo A."/>
            <person name="Karasinski D."/>
            <person name="Kautmanova I."/>
            <person name="Kiss B."/>
            <person name="Kocsube S."/>
            <person name="Kotiranta H."/>
            <person name="LaButti K.M."/>
            <person name="Lechner B.E."/>
            <person name="Liimatainen K."/>
            <person name="Lipzen A."/>
            <person name="Lukacs Z."/>
            <person name="Mihaltcheva S."/>
            <person name="Morgado L.N."/>
            <person name="Niskanen T."/>
            <person name="Noordeloos M.E."/>
            <person name="Ohm R.A."/>
            <person name="Ortiz-Santana B."/>
            <person name="Ovrebo C."/>
            <person name="Racz N."/>
            <person name="Riley R."/>
            <person name="Savchenko A."/>
            <person name="Shiryaev A."/>
            <person name="Soop K."/>
            <person name="Spirin V."/>
            <person name="Szebenyi C."/>
            <person name="Tomsovsky M."/>
            <person name="Tulloss R.E."/>
            <person name="Uehling J."/>
            <person name="Grigoriev I.V."/>
            <person name="Vagvolgyi C."/>
            <person name="Papp T."/>
            <person name="Martin F.M."/>
            <person name="Miettinen O."/>
            <person name="Hibbett D.S."/>
            <person name="Nagy L.G."/>
        </authorList>
    </citation>
    <scope>NUCLEOTIDE SEQUENCE [LARGE SCALE GENOMIC DNA]</scope>
    <source>
        <strain evidence="1 2">CBS 121175</strain>
    </source>
</reference>
<evidence type="ECO:0000313" key="1">
    <source>
        <dbReference type="EMBL" id="TFK27728.1"/>
    </source>
</evidence>
<organism evidence="1 2">
    <name type="scientific">Coprinopsis marcescibilis</name>
    <name type="common">Agaric fungus</name>
    <name type="synonym">Psathyrella marcescibilis</name>
    <dbReference type="NCBI Taxonomy" id="230819"/>
    <lineage>
        <taxon>Eukaryota</taxon>
        <taxon>Fungi</taxon>
        <taxon>Dikarya</taxon>
        <taxon>Basidiomycota</taxon>
        <taxon>Agaricomycotina</taxon>
        <taxon>Agaricomycetes</taxon>
        <taxon>Agaricomycetidae</taxon>
        <taxon>Agaricales</taxon>
        <taxon>Agaricineae</taxon>
        <taxon>Psathyrellaceae</taxon>
        <taxon>Coprinopsis</taxon>
    </lineage>
</organism>
<proteinExistence type="predicted"/>